<protein>
    <submittedName>
        <fullName evidence="1">Uncharacterized protein</fullName>
    </submittedName>
</protein>
<gene>
    <name evidence="1" type="ORF">OOJ96_20120</name>
</gene>
<accession>A0ACC7PHF8</accession>
<organism evidence="1 2">
    <name type="scientific">Pseudomonas imrae</name>
    <dbReference type="NCBI Taxonomy" id="2992837"/>
    <lineage>
        <taxon>Bacteria</taxon>
        <taxon>Pseudomonadati</taxon>
        <taxon>Pseudomonadota</taxon>
        <taxon>Gammaproteobacteria</taxon>
        <taxon>Pseudomonadales</taxon>
        <taxon>Pseudomonadaceae</taxon>
        <taxon>Pseudomonas</taxon>
    </lineage>
</organism>
<comment type="caution">
    <text evidence="1">The sequence shown here is derived from an EMBL/GenBank/DDBJ whole genome shotgun (WGS) entry which is preliminary data.</text>
</comment>
<dbReference type="Proteomes" id="UP001637618">
    <property type="component" value="Unassembled WGS sequence"/>
</dbReference>
<evidence type="ECO:0000313" key="1">
    <source>
        <dbReference type="EMBL" id="MFO2479711.1"/>
    </source>
</evidence>
<proteinExistence type="predicted"/>
<dbReference type="EMBL" id="JAPEQY010000017">
    <property type="protein sequence ID" value="MFO2479711.1"/>
    <property type="molecule type" value="Genomic_DNA"/>
</dbReference>
<reference evidence="1" key="1">
    <citation type="submission" date="2022-11" db="EMBL/GenBank/DDBJ databases">
        <title>Draft genome sequences of strains of Pseudomonas imrae sp. nov.</title>
        <authorList>
            <person name="Salva Serra F."/>
            <person name="Nimje P."/>
            <person name="Moore E.R.B."/>
            <person name="Marathe N.P."/>
        </authorList>
    </citation>
    <scope>NUCLEOTIDE SEQUENCE</scope>
    <source>
        <strain evidence="1">15FMM2</strain>
    </source>
</reference>
<evidence type="ECO:0000313" key="2">
    <source>
        <dbReference type="Proteomes" id="UP001637618"/>
    </source>
</evidence>
<sequence length="181" mass="19904">MSHSFVLNLIPAIEDVAPKNPRGAGRKRVSTVNPIAHIAGELTCAKPAWLADIVFGSCLTSARQSQNVCNVSMNEVLGALHLREFTVQAVMATGVAKRKAERIIKAARHAAHGIHSYLLRRPELLRYYEDAYKVESSLAYSHVALVPCKPFREVPEHIAALRLAGDYLAYGEALRAFRKGC</sequence>
<name>A0ACC7PHF8_9PSED</name>
<keyword evidence="2" id="KW-1185">Reference proteome</keyword>